<dbReference type="Gene3D" id="3.40.50.1820">
    <property type="entry name" value="alpha/beta hydrolase"/>
    <property type="match status" value="1"/>
</dbReference>
<reference evidence="1" key="1">
    <citation type="submission" date="2017-07" db="EMBL/GenBank/DDBJ databases">
        <title>Leptospira spp. isolated from tropical soils.</title>
        <authorList>
            <person name="Thibeaux R."/>
            <person name="Iraola G."/>
            <person name="Ferres I."/>
            <person name="Bierque E."/>
            <person name="Girault D."/>
            <person name="Soupe-Gilbert M.-E."/>
            <person name="Picardeau M."/>
            <person name="Goarant C."/>
        </authorList>
    </citation>
    <scope>NUCLEOTIDE SEQUENCE [LARGE SCALE GENOMIC DNA]</scope>
    <source>
        <strain evidence="1">ATI7-C-A5</strain>
    </source>
</reference>
<dbReference type="InterPro" id="IPR010662">
    <property type="entry name" value="RBBP9/YdeN"/>
</dbReference>
<gene>
    <name evidence="1" type="ORF">CH379_21980</name>
</gene>
<accession>A0A2N0B2U4</accession>
<protein>
    <submittedName>
        <fullName evidence="1">Uncharacterized protein</fullName>
    </submittedName>
</protein>
<comment type="caution">
    <text evidence="1">The sequence shown here is derived from an EMBL/GenBank/DDBJ whole genome shotgun (WGS) entry which is preliminary data.</text>
</comment>
<dbReference type="EMBL" id="NPEF01000486">
    <property type="protein sequence ID" value="PJZ90852.1"/>
    <property type="molecule type" value="Genomic_DNA"/>
</dbReference>
<dbReference type="InterPro" id="IPR029058">
    <property type="entry name" value="AB_hydrolase_fold"/>
</dbReference>
<organism evidence="1">
    <name type="scientific">Leptospira ellisii</name>
    <dbReference type="NCBI Taxonomy" id="2023197"/>
    <lineage>
        <taxon>Bacteria</taxon>
        <taxon>Pseudomonadati</taxon>
        <taxon>Spirochaetota</taxon>
        <taxon>Spirochaetia</taxon>
        <taxon>Leptospirales</taxon>
        <taxon>Leptospiraceae</taxon>
        <taxon>Leptospira</taxon>
    </lineage>
</organism>
<sequence length="69" mass="7885">MSSHTVWIPTVTSALQRQMEANSIQIFIVPGISNSGPDHWQTYWEKNTGEFESSRMNGKSRITFNGKRL</sequence>
<dbReference type="AlphaFoldDB" id="A0A2N0B2U4"/>
<proteinExistence type="predicted"/>
<dbReference type="GO" id="GO:0016787">
    <property type="term" value="F:hydrolase activity"/>
    <property type="evidence" value="ECO:0007669"/>
    <property type="project" value="InterPro"/>
</dbReference>
<name>A0A2N0B2U4_9LEPT</name>
<evidence type="ECO:0000313" key="1">
    <source>
        <dbReference type="EMBL" id="PJZ90852.1"/>
    </source>
</evidence>
<dbReference type="Pfam" id="PF06821">
    <property type="entry name" value="Ser_hydrolase"/>
    <property type="match status" value="1"/>
</dbReference>